<evidence type="ECO:0000256" key="4">
    <source>
        <dbReference type="ARBA" id="ARBA00022679"/>
    </source>
</evidence>
<evidence type="ECO:0000256" key="3">
    <source>
        <dbReference type="ARBA" id="ARBA00022676"/>
    </source>
</evidence>
<dbReference type="KEGG" id="acom:CEW83_17575"/>
<evidence type="ECO:0000313" key="9">
    <source>
        <dbReference type="EMBL" id="AWI76806.1"/>
    </source>
</evidence>
<reference evidence="9 10" key="1">
    <citation type="submission" date="2017-06" db="EMBL/GenBank/DDBJ databases">
        <title>Azoarcus.</title>
        <authorList>
            <person name="Woo J.-H."/>
            <person name="Kim H.-S."/>
        </authorList>
    </citation>
    <scope>NUCLEOTIDE SEQUENCE [LARGE SCALE GENOMIC DNA]</scope>
    <source>
        <strain evidence="9 10">TSPY31</strain>
    </source>
</reference>
<keyword evidence="7" id="KW-0472">Membrane</keyword>
<dbReference type="InterPro" id="IPR001675">
    <property type="entry name" value="Glyco_trans_29"/>
</dbReference>
<evidence type="ECO:0000256" key="6">
    <source>
        <dbReference type="ARBA" id="ARBA00022989"/>
    </source>
</evidence>
<dbReference type="Pfam" id="PF00777">
    <property type="entry name" value="Glyco_transf_29"/>
    <property type="match status" value="1"/>
</dbReference>
<protein>
    <recommendedName>
        <fullName evidence="11">Glycosyltransferase family 29 (Sialyltransferase)</fullName>
    </recommendedName>
</protein>
<evidence type="ECO:0000256" key="5">
    <source>
        <dbReference type="ARBA" id="ARBA00022692"/>
    </source>
</evidence>
<dbReference type="GO" id="GO:0016020">
    <property type="term" value="C:membrane"/>
    <property type="evidence" value="ECO:0007669"/>
    <property type="project" value="UniProtKB-SubCell"/>
</dbReference>
<dbReference type="AlphaFoldDB" id="A0A2U8GUV2"/>
<dbReference type="PANTHER" id="PTHR13713">
    <property type="entry name" value="SIALYLTRANSFERASE"/>
    <property type="match status" value="1"/>
</dbReference>
<organism evidence="9 10">
    <name type="scientific">Parazoarcus communis</name>
    <dbReference type="NCBI Taxonomy" id="41977"/>
    <lineage>
        <taxon>Bacteria</taxon>
        <taxon>Pseudomonadati</taxon>
        <taxon>Pseudomonadota</taxon>
        <taxon>Betaproteobacteria</taxon>
        <taxon>Rhodocyclales</taxon>
        <taxon>Zoogloeaceae</taxon>
        <taxon>Parazoarcus</taxon>
    </lineage>
</organism>
<keyword evidence="8" id="KW-0325">Glycoprotein</keyword>
<keyword evidence="4" id="KW-0808">Transferase</keyword>
<evidence type="ECO:0000256" key="1">
    <source>
        <dbReference type="ARBA" id="ARBA00004167"/>
    </source>
</evidence>
<evidence type="ECO:0000256" key="2">
    <source>
        <dbReference type="ARBA" id="ARBA00004308"/>
    </source>
</evidence>
<evidence type="ECO:0000313" key="10">
    <source>
        <dbReference type="Proteomes" id="UP000244930"/>
    </source>
</evidence>
<keyword evidence="6" id="KW-1133">Transmembrane helix</keyword>
<keyword evidence="3" id="KW-0328">Glycosyltransferase</keyword>
<dbReference type="InterPro" id="IPR038578">
    <property type="entry name" value="GT29-like_sf"/>
</dbReference>
<comment type="subcellular location">
    <subcellularLocation>
        <location evidence="2">Endomembrane system</location>
    </subcellularLocation>
    <subcellularLocation>
        <location evidence="1">Membrane</location>
        <topology evidence="1">Single-pass membrane protein</topology>
    </subcellularLocation>
</comment>
<evidence type="ECO:0000256" key="8">
    <source>
        <dbReference type="ARBA" id="ARBA00023180"/>
    </source>
</evidence>
<keyword evidence="5" id="KW-0812">Transmembrane</keyword>
<evidence type="ECO:0008006" key="11">
    <source>
        <dbReference type="Google" id="ProtNLM"/>
    </source>
</evidence>
<dbReference type="GO" id="GO:0012505">
    <property type="term" value="C:endomembrane system"/>
    <property type="evidence" value="ECO:0007669"/>
    <property type="project" value="UniProtKB-SubCell"/>
</dbReference>
<dbReference type="InterPro" id="IPR051142">
    <property type="entry name" value="Glycosyltransferase_29"/>
</dbReference>
<name>A0A2U8GUV2_9RHOO</name>
<evidence type="ECO:0000256" key="7">
    <source>
        <dbReference type="ARBA" id="ARBA00023136"/>
    </source>
</evidence>
<dbReference type="Gene3D" id="3.90.1480.20">
    <property type="entry name" value="Glycosyl transferase family 29"/>
    <property type="match status" value="1"/>
</dbReference>
<sequence>MHRPSGCKERIRMNTREQDGISGLRHYLEGKRVVVIGNSESQFSQHLGARIDAYDAVVRMNLGAIRAPEHQGSRTDVVFTSSEKLSAAMIDDWFKPSWVVWATPKREKMPDLSALGERLVLHPVEIWEALHARIEPARPSTGLIALNFLFQHCKCAELAFAGFDFFASGTFYNRKFFGLIKHPRKASKPHDGAEEQRVVADMIASGRVRNLAQAD</sequence>
<dbReference type="GO" id="GO:0008373">
    <property type="term" value="F:sialyltransferase activity"/>
    <property type="evidence" value="ECO:0007669"/>
    <property type="project" value="InterPro"/>
</dbReference>
<dbReference type="Proteomes" id="UP000244930">
    <property type="component" value="Chromosome"/>
</dbReference>
<gene>
    <name evidence="9" type="ORF">CEW83_17575</name>
</gene>
<keyword evidence="10" id="KW-1185">Reference proteome</keyword>
<proteinExistence type="predicted"/>
<accession>A0A2U8GUV2</accession>
<dbReference type="EMBL" id="CP022187">
    <property type="protein sequence ID" value="AWI76806.1"/>
    <property type="molecule type" value="Genomic_DNA"/>
</dbReference>
<dbReference type="PANTHER" id="PTHR13713:SF92">
    <property type="entry name" value="CMP-N-ACETYLNEURAMINATE-BETA-1,4-GALACTOSIDE ALPHA-2,3-SIALYLTRANSFERASE-LIKE ISOFORM X1"/>
    <property type="match status" value="1"/>
</dbReference>